<gene>
    <name evidence="2" type="ORF">O3G_MSEX004497</name>
</gene>
<dbReference type="EMBL" id="JH668333">
    <property type="protein sequence ID" value="KAG6446499.1"/>
    <property type="molecule type" value="Genomic_DNA"/>
</dbReference>
<feature type="region of interest" description="Disordered" evidence="1">
    <location>
        <begin position="195"/>
        <end position="227"/>
    </location>
</feature>
<evidence type="ECO:0000313" key="2">
    <source>
        <dbReference type="EMBL" id="KAG6446499.1"/>
    </source>
</evidence>
<name>A0A921YX66_MANSE</name>
<organism evidence="2 3">
    <name type="scientific">Manduca sexta</name>
    <name type="common">Tobacco hawkmoth</name>
    <name type="synonym">Tobacco hornworm</name>
    <dbReference type="NCBI Taxonomy" id="7130"/>
    <lineage>
        <taxon>Eukaryota</taxon>
        <taxon>Metazoa</taxon>
        <taxon>Ecdysozoa</taxon>
        <taxon>Arthropoda</taxon>
        <taxon>Hexapoda</taxon>
        <taxon>Insecta</taxon>
        <taxon>Pterygota</taxon>
        <taxon>Neoptera</taxon>
        <taxon>Endopterygota</taxon>
        <taxon>Lepidoptera</taxon>
        <taxon>Glossata</taxon>
        <taxon>Ditrysia</taxon>
        <taxon>Bombycoidea</taxon>
        <taxon>Sphingidae</taxon>
        <taxon>Sphinginae</taxon>
        <taxon>Sphingini</taxon>
        <taxon>Manduca</taxon>
    </lineage>
</organism>
<sequence>MISVTLLSFVRDGDGDVSDAIDSDEDSALKDALLLVDILKSAYVKVLKENGDLRAGSDTTAELSTCPTTIATNTTPIRNVSTIRVPLTQPISSPATWDAVSDKNSYNWSPPPFYRSNPRNYRRYPPMYYRRYINMNRPLDYYYYDLDKFRRFNYEDAFGAHPNETATKDVGAHKKTTSSIGTTFTTMEAKITMPTSIQPKSKGVSSQTKSISLDKPKKVSQSSGEENQKLKLMLQSPNEDITTADPVISQVASELINEFGSGRSSFRPKHLEIIKLPNRIAKPGVKDGWWHLNPPKTTLRIHLSRSTKFPIPYPDNHAFCYTNPKNALCRTLIK</sequence>
<keyword evidence="3" id="KW-1185">Reference proteome</keyword>
<accession>A0A921YX66</accession>
<reference evidence="2" key="1">
    <citation type="journal article" date="2016" name="Insect Biochem. Mol. Biol.">
        <title>Multifaceted biological insights from a draft genome sequence of the tobacco hornworm moth, Manduca sexta.</title>
        <authorList>
            <person name="Kanost M.R."/>
            <person name="Arrese E.L."/>
            <person name="Cao X."/>
            <person name="Chen Y.R."/>
            <person name="Chellapilla S."/>
            <person name="Goldsmith M.R."/>
            <person name="Grosse-Wilde E."/>
            <person name="Heckel D.G."/>
            <person name="Herndon N."/>
            <person name="Jiang H."/>
            <person name="Papanicolaou A."/>
            <person name="Qu J."/>
            <person name="Soulages J.L."/>
            <person name="Vogel H."/>
            <person name="Walters J."/>
            <person name="Waterhouse R.M."/>
            <person name="Ahn S.J."/>
            <person name="Almeida F.C."/>
            <person name="An C."/>
            <person name="Aqrawi P."/>
            <person name="Bretschneider A."/>
            <person name="Bryant W.B."/>
            <person name="Bucks S."/>
            <person name="Chao H."/>
            <person name="Chevignon G."/>
            <person name="Christen J.M."/>
            <person name="Clarke D.F."/>
            <person name="Dittmer N.T."/>
            <person name="Ferguson L.C.F."/>
            <person name="Garavelou S."/>
            <person name="Gordon K.H.J."/>
            <person name="Gunaratna R.T."/>
            <person name="Han Y."/>
            <person name="Hauser F."/>
            <person name="He Y."/>
            <person name="Heidel-Fischer H."/>
            <person name="Hirsh A."/>
            <person name="Hu Y."/>
            <person name="Jiang H."/>
            <person name="Kalra D."/>
            <person name="Klinner C."/>
            <person name="Konig C."/>
            <person name="Kovar C."/>
            <person name="Kroll A.R."/>
            <person name="Kuwar S.S."/>
            <person name="Lee S.L."/>
            <person name="Lehman R."/>
            <person name="Li K."/>
            <person name="Li Z."/>
            <person name="Liang H."/>
            <person name="Lovelace S."/>
            <person name="Lu Z."/>
            <person name="Mansfield J.H."/>
            <person name="McCulloch K.J."/>
            <person name="Mathew T."/>
            <person name="Morton B."/>
            <person name="Muzny D.M."/>
            <person name="Neunemann D."/>
            <person name="Ongeri F."/>
            <person name="Pauchet Y."/>
            <person name="Pu L.L."/>
            <person name="Pyrousis I."/>
            <person name="Rao X.J."/>
            <person name="Redding A."/>
            <person name="Roesel C."/>
            <person name="Sanchez-Gracia A."/>
            <person name="Schaack S."/>
            <person name="Shukla A."/>
            <person name="Tetreau G."/>
            <person name="Wang Y."/>
            <person name="Xiong G.H."/>
            <person name="Traut W."/>
            <person name="Walsh T.K."/>
            <person name="Worley K.C."/>
            <person name="Wu D."/>
            <person name="Wu W."/>
            <person name="Wu Y.Q."/>
            <person name="Zhang X."/>
            <person name="Zou Z."/>
            <person name="Zucker H."/>
            <person name="Briscoe A.D."/>
            <person name="Burmester T."/>
            <person name="Clem R.J."/>
            <person name="Feyereisen R."/>
            <person name="Grimmelikhuijzen C.J.P."/>
            <person name="Hamodrakas S.J."/>
            <person name="Hansson B.S."/>
            <person name="Huguet E."/>
            <person name="Jermiin L.S."/>
            <person name="Lan Q."/>
            <person name="Lehman H.K."/>
            <person name="Lorenzen M."/>
            <person name="Merzendorfer H."/>
            <person name="Michalopoulos I."/>
            <person name="Morton D.B."/>
            <person name="Muthukrishnan S."/>
            <person name="Oakeshott J.G."/>
            <person name="Palmer W."/>
            <person name="Park Y."/>
            <person name="Passarelli A.L."/>
            <person name="Rozas J."/>
            <person name="Schwartz L.M."/>
            <person name="Smith W."/>
            <person name="Southgate A."/>
            <person name="Vilcinskas A."/>
            <person name="Vogt R."/>
            <person name="Wang P."/>
            <person name="Werren J."/>
            <person name="Yu X.Q."/>
            <person name="Zhou J.J."/>
            <person name="Brown S.J."/>
            <person name="Scherer S.E."/>
            <person name="Richards S."/>
            <person name="Blissard G.W."/>
        </authorList>
    </citation>
    <scope>NUCLEOTIDE SEQUENCE</scope>
</reference>
<dbReference type="Proteomes" id="UP000791440">
    <property type="component" value="Unassembled WGS sequence"/>
</dbReference>
<reference evidence="2" key="2">
    <citation type="submission" date="2020-12" db="EMBL/GenBank/DDBJ databases">
        <authorList>
            <person name="Kanost M."/>
        </authorList>
    </citation>
    <scope>NUCLEOTIDE SEQUENCE</scope>
</reference>
<evidence type="ECO:0000256" key="1">
    <source>
        <dbReference type="SAM" id="MobiDB-lite"/>
    </source>
</evidence>
<comment type="caution">
    <text evidence="2">The sequence shown here is derived from an EMBL/GenBank/DDBJ whole genome shotgun (WGS) entry which is preliminary data.</text>
</comment>
<protein>
    <submittedName>
        <fullName evidence="2">Uncharacterized protein</fullName>
    </submittedName>
</protein>
<evidence type="ECO:0000313" key="3">
    <source>
        <dbReference type="Proteomes" id="UP000791440"/>
    </source>
</evidence>
<feature type="compositionally biased region" description="Polar residues" evidence="1">
    <location>
        <begin position="195"/>
        <end position="211"/>
    </location>
</feature>
<proteinExistence type="predicted"/>
<dbReference type="AlphaFoldDB" id="A0A921YX66"/>